<keyword evidence="7" id="KW-0614">Plasmid</keyword>
<organism evidence="7">
    <name type="scientific">Bacillus velezensis</name>
    <dbReference type="NCBI Taxonomy" id="492670"/>
    <lineage>
        <taxon>Bacteria</taxon>
        <taxon>Bacillati</taxon>
        <taxon>Bacillota</taxon>
        <taxon>Bacilli</taxon>
        <taxon>Bacillales</taxon>
        <taxon>Bacillaceae</taxon>
        <taxon>Bacillus</taxon>
        <taxon>Bacillus amyloliquefaciens group</taxon>
    </lineage>
</organism>
<keyword evidence="2" id="KW-0175">Coiled coil</keyword>
<dbReference type="Gene3D" id="1.10.530.10">
    <property type="match status" value="1"/>
</dbReference>
<name>A0A6A8LJY9_BACVE</name>
<evidence type="ECO:0000259" key="5">
    <source>
        <dbReference type="Pfam" id="PF10145"/>
    </source>
</evidence>
<feature type="transmembrane region" description="Helical" evidence="3">
    <location>
        <begin position="499"/>
        <end position="523"/>
    </location>
</feature>
<keyword evidence="3" id="KW-0812">Transmembrane</keyword>
<dbReference type="RefSeq" id="WP_025852572.1">
    <property type="nucleotide sequence ID" value="NZ_BPWC01000001.1"/>
</dbReference>
<dbReference type="CDD" id="cd13402">
    <property type="entry name" value="LT_TF-like"/>
    <property type="match status" value="1"/>
</dbReference>
<gene>
    <name evidence="6" type="ORF">GKC39_18755</name>
    <name evidence="7" type="ORF">GKC39_19570</name>
</gene>
<keyword evidence="3" id="KW-1133">Transmembrane helix</keyword>
<evidence type="ECO:0000256" key="3">
    <source>
        <dbReference type="SAM" id="Phobius"/>
    </source>
</evidence>
<evidence type="ECO:0000256" key="1">
    <source>
        <dbReference type="ARBA" id="ARBA00022612"/>
    </source>
</evidence>
<evidence type="ECO:0000259" key="4">
    <source>
        <dbReference type="Pfam" id="PF01464"/>
    </source>
</evidence>
<dbReference type="EMBL" id="WKKV01000015">
    <property type="protein sequence ID" value="MSE04083.1"/>
    <property type="molecule type" value="Genomic_DNA"/>
</dbReference>
<accession>A0A6A8LJY9</accession>
<keyword evidence="3" id="KW-0472">Membrane</keyword>
<dbReference type="SUPFAM" id="SSF53955">
    <property type="entry name" value="Lysozyme-like"/>
    <property type="match status" value="1"/>
</dbReference>
<comment type="caution">
    <text evidence="7">The sequence shown here is derived from an EMBL/GenBank/DDBJ whole genome shotgun (WGS) entry which is preliminary data.</text>
</comment>
<feature type="domain" description="Transglycosylase SLT" evidence="4">
    <location>
        <begin position="1254"/>
        <end position="1348"/>
    </location>
</feature>
<evidence type="ECO:0000256" key="2">
    <source>
        <dbReference type="SAM" id="Coils"/>
    </source>
</evidence>
<evidence type="ECO:0000313" key="6">
    <source>
        <dbReference type="EMBL" id="MSE04083.1"/>
    </source>
</evidence>
<dbReference type="InterPro" id="IPR023346">
    <property type="entry name" value="Lysozyme-like_dom_sf"/>
</dbReference>
<dbReference type="PANTHER" id="PTHR37813">
    <property type="entry name" value="FELS-2 PROPHAGE PROTEIN"/>
    <property type="match status" value="1"/>
</dbReference>
<dbReference type="Pfam" id="PF01464">
    <property type="entry name" value="SLT"/>
    <property type="match status" value="1"/>
</dbReference>
<protein>
    <submittedName>
        <fullName evidence="7">Phage tail tape measure protein</fullName>
    </submittedName>
</protein>
<dbReference type="NCBIfam" id="TIGR01760">
    <property type="entry name" value="tape_meas_TP901"/>
    <property type="match status" value="1"/>
</dbReference>
<feature type="domain" description="Phage tail tape measure protein" evidence="5">
    <location>
        <begin position="207"/>
        <end position="405"/>
    </location>
</feature>
<dbReference type="InterPro" id="IPR008258">
    <property type="entry name" value="Transglycosylase_SLT_dom_1"/>
</dbReference>
<feature type="transmembrane region" description="Helical" evidence="3">
    <location>
        <begin position="623"/>
        <end position="646"/>
    </location>
</feature>
<dbReference type="EMBL" id="WKKV01000044">
    <property type="protein sequence ID" value="MSE04218.1"/>
    <property type="molecule type" value="Genomic_DNA"/>
</dbReference>
<proteinExistence type="predicted"/>
<sequence length="1495" mass="158966">MAQPIGNMVVKVGLDDTGFNRGIEGLKRQMRLANSEMKAAGSIYKNVGNQSKLLQSQMEGLSNKYKIQGRLVQEHRQRYEELVRQKGKDNRETQIQARRLNDAIAVHENLGKELNKVSKEFQTMSDSSSRAAGIFSVFKKDSKDVSEELNAVYKSATATGKALAGIGAAGALGIGATVKAAASFEKDMSRVAALANATDDQLASLTETARHLGAVTQYTDGQVAEGMQYLAMAGYKTNQIIGAMPGLLATAAAGQTDLGVTADIVSDILTEFHIKAEDTNRVADAMTYTFTNSNATLQEIGQTMKYAAPAAKTAGVSMEELAAATGIMANSGIKADMAGTALRATLTRLAAPPKPAASAIEELGLKVTDSTGKMRPLADIMGQITEKTKNYTETEQIRIAKQLAGQNALSGFITLMHAGKDKLQEFTAEIENSGGIAEKVADTQMDNLAGSVEYLKSAANNAVITIGNQFIPIIRATTDGLTSLVTWFDSLPHSVASTIAITGGAVTVFSLLGGAFLLVLGALPRIAAGWNMLRTAGGYLTGNVNRASASLGVYTTEAVAAGAASRTAAAGIATTSTAATVAATRMERLNQTNAVAATRVGRLEQSTNRSSKAMRGLGGASRVAGTGLTLFGGPIGTIAGLVLTFAPELLKFGAGIIKTGLNAVKGAGGFMKLAKSGFGLFNILKKGTAVVGLLRGGLGLLGGPVGALITGVTLLADAGFKYYDNLKKRVLPATIDFGDGVSKSTAKAVNAYEDMNIEVTAKLNTLKATNATITTDIADDMSKRFKDMGDSLKNGYKTSATNATKVLKEFYASNNGMSDKEENKIIGKIDAYNEKKQKKIQKYVDRVDEIYKTAARENRKTTEKENKEIAKIQIAMLSEMETALSRSKAEQIKISKKLKEETSNLSAKQAAAVIKDSNKAKEKTIKAAKKQRDAVIDAADEQRYVKGSISQEEHDKTVENARSQAKKTIKEAKETHKGVVEEAKKQAAGHISEVNTETGEVLGVWDLFKVDLAERVNAVTGWINNILEFMHMDTIPEWKPAGYDNRQPSSMQIAPGVAYAKGTDFHPGGRALVGEEGWELAHTPGIGTYIVGMGGPQVWDLPRGTSVLPHAQSKEAAATGLPGYANGVGNFFKNAFEGSKKLVKGAVSVGKNVIGKTKDVASDVMDMIIKGPQKIISSIFKGMIPFKTGTGIDGLGTGILKTLKSGALQFLKGVLPDVGFFTADAYKGTTGSAQLQKWVSEAVGIAGVPFSWVPGLITIAMKESGGNPNAINLTDSNARAGNPSRGLMQTIPSTFSSNAFPGHNNILNPVDNILAAINYIKGRYGDISNHPGLKSMARGGPYVGYAKGGTSPGRGGSKLAVLNERGYDETTITKDPAYRERNIGLWARVGRELGVLPSLQEGMISKALLLLQKASAAQPENDRSVNIDMTRVVENQERQISMMGQQIDALQQNIQLLQQLVLKDNNTYIDGARVDQTSADRYRRKQYRNGGKPAW</sequence>
<evidence type="ECO:0000313" key="7">
    <source>
        <dbReference type="EMBL" id="MSE04218.1"/>
    </source>
</evidence>
<keyword evidence="1" id="KW-1188">Viral release from host cell</keyword>
<dbReference type="InterPro" id="IPR010090">
    <property type="entry name" value="Phage_tape_meas"/>
</dbReference>
<reference evidence="7" key="1">
    <citation type="submission" date="2019-11" db="EMBL/GenBank/DDBJ databases">
        <title>Draft Genome Sequence of Plant Growth-Promoting Rhizosphere-Associated Bacteria.</title>
        <authorList>
            <person name="Vasilyev I.Y."/>
            <person name="Radchenko V."/>
            <person name="Ilnitskaya E.V."/>
        </authorList>
    </citation>
    <scope>NUCLEOTIDE SEQUENCE</scope>
    <source>
        <strain evidence="7">VRA_517_n</strain>
        <plasmid evidence="7">unnamed01</plasmid>
    </source>
</reference>
<geneLocation type="plasmid" evidence="7">
    <name>unnamed01</name>
</geneLocation>
<dbReference type="Pfam" id="PF10145">
    <property type="entry name" value="PhageMin_Tail"/>
    <property type="match status" value="1"/>
</dbReference>
<feature type="coiled-coil region" evidence="2">
    <location>
        <begin position="1433"/>
        <end position="1460"/>
    </location>
</feature>
<dbReference type="PANTHER" id="PTHR37813:SF1">
    <property type="entry name" value="FELS-2 PROPHAGE PROTEIN"/>
    <property type="match status" value="1"/>
</dbReference>